<feature type="transmembrane region" description="Helical" evidence="6">
    <location>
        <begin position="277"/>
        <end position="302"/>
    </location>
</feature>
<evidence type="ECO:0000256" key="2">
    <source>
        <dbReference type="ARBA" id="ARBA00022692"/>
    </source>
</evidence>
<dbReference type="RefSeq" id="XP_018064829.1">
    <property type="nucleotide sequence ID" value="XM_018218838.1"/>
</dbReference>
<keyword evidence="4 6" id="KW-0472">Membrane</keyword>
<feature type="compositionally biased region" description="Polar residues" evidence="5">
    <location>
        <begin position="237"/>
        <end position="255"/>
    </location>
</feature>
<dbReference type="InParanoid" id="A0A132BF31"/>
<evidence type="ECO:0000256" key="1">
    <source>
        <dbReference type="ARBA" id="ARBA00004167"/>
    </source>
</evidence>
<dbReference type="Proteomes" id="UP000070700">
    <property type="component" value="Unassembled WGS sequence"/>
</dbReference>
<dbReference type="PANTHER" id="PTHR15549:SF26">
    <property type="entry name" value="AXIAL BUDDING PATTERN PROTEIN 2-RELATED"/>
    <property type="match status" value="1"/>
</dbReference>
<feature type="chain" id="PRO_5007288213" evidence="7">
    <location>
        <begin position="21"/>
        <end position="376"/>
    </location>
</feature>
<dbReference type="EMBL" id="KQ947429">
    <property type="protein sequence ID" value="KUJ10474.1"/>
    <property type="molecule type" value="Genomic_DNA"/>
</dbReference>
<organism evidence="8 9">
    <name type="scientific">Mollisia scopiformis</name>
    <name type="common">Conifer needle endophyte fungus</name>
    <name type="synonym">Phialocephala scopiformis</name>
    <dbReference type="NCBI Taxonomy" id="149040"/>
    <lineage>
        <taxon>Eukaryota</taxon>
        <taxon>Fungi</taxon>
        <taxon>Dikarya</taxon>
        <taxon>Ascomycota</taxon>
        <taxon>Pezizomycotina</taxon>
        <taxon>Leotiomycetes</taxon>
        <taxon>Helotiales</taxon>
        <taxon>Mollisiaceae</taxon>
        <taxon>Mollisia</taxon>
    </lineage>
</organism>
<evidence type="ECO:0000256" key="4">
    <source>
        <dbReference type="ARBA" id="ARBA00023136"/>
    </source>
</evidence>
<dbReference type="AlphaFoldDB" id="A0A132BF31"/>
<name>A0A132BF31_MOLSC</name>
<reference evidence="8 9" key="1">
    <citation type="submission" date="2015-10" db="EMBL/GenBank/DDBJ databases">
        <title>Full genome of DAOMC 229536 Phialocephala scopiformis, a fungal endophyte of spruce producing the potent anti-insectan compound rugulosin.</title>
        <authorList>
            <consortium name="DOE Joint Genome Institute"/>
            <person name="Walker A.K."/>
            <person name="Frasz S.L."/>
            <person name="Seifert K.A."/>
            <person name="Miller J.D."/>
            <person name="Mondo S.J."/>
            <person name="Labutti K."/>
            <person name="Lipzen A."/>
            <person name="Dockter R."/>
            <person name="Kennedy M."/>
            <person name="Grigoriev I.V."/>
            <person name="Spatafora J.W."/>
        </authorList>
    </citation>
    <scope>NUCLEOTIDE SEQUENCE [LARGE SCALE GENOMIC DNA]</scope>
    <source>
        <strain evidence="8 9">CBS 120377</strain>
    </source>
</reference>
<dbReference type="InterPro" id="IPR051694">
    <property type="entry name" value="Immunoregulatory_rcpt-like"/>
</dbReference>
<dbReference type="GO" id="GO:0071944">
    <property type="term" value="C:cell periphery"/>
    <property type="evidence" value="ECO:0007669"/>
    <property type="project" value="UniProtKB-ARBA"/>
</dbReference>
<feature type="signal peptide" evidence="7">
    <location>
        <begin position="1"/>
        <end position="20"/>
    </location>
</feature>
<accession>A0A132BF31</accession>
<dbReference type="PANTHER" id="PTHR15549">
    <property type="entry name" value="PAIRED IMMUNOGLOBULIN-LIKE TYPE 2 RECEPTOR"/>
    <property type="match status" value="1"/>
</dbReference>
<evidence type="ECO:0000313" key="8">
    <source>
        <dbReference type="EMBL" id="KUJ10474.1"/>
    </source>
</evidence>
<sequence length="376" mass="38889">MENAWSLSLALLTVISVAHGIPWAGPTHTVRSGDADIGWTLRPTDGPQVPQKIGELKRDLQVAPNTCGWVNGDLGSAWTVAGPTCFWYSDIQIVNGWTSCVDYGQTGASCGSDCSLVHTCNAASPYCGSVYFPSGYRGYGNCNAVAGMTYNVELYYTGLNQNIDLPIFTGANGISTGTQNSLGEAIATTSATEVAKSSPPGQQPISSTSISTASSATSSAPAKSFVLSTSAIGSAESSIQAQSTRSPTTTNGSSNLGSLPTSTSPGSSSLSSSSTPIGAIVGGVVGGLAVIGMVLVAILWILRSKRKAPVQESSSGATGPIELDLNEQKVSVQPGIHEMKQPEQHSYLAELGTTYHQPELPGSQAAVYYNDTRELP</sequence>
<evidence type="ECO:0000256" key="3">
    <source>
        <dbReference type="ARBA" id="ARBA00022989"/>
    </source>
</evidence>
<feature type="compositionally biased region" description="Low complexity" evidence="5">
    <location>
        <begin position="196"/>
        <end position="215"/>
    </location>
</feature>
<feature type="region of interest" description="Disordered" evidence="5">
    <location>
        <begin position="237"/>
        <end position="273"/>
    </location>
</feature>
<evidence type="ECO:0000256" key="6">
    <source>
        <dbReference type="SAM" id="Phobius"/>
    </source>
</evidence>
<dbReference type="GeneID" id="28828564"/>
<protein>
    <submittedName>
        <fullName evidence="8">Uncharacterized protein</fullName>
    </submittedName>
</protein>
<keyword evidence="7" id="KW-0732">Signal</keyword>
<evidence type="ECO:0000256" key="5">
    <source>
        <dbReference type="SAM" id="MobiDB-lite"/>
    </source>
</evidence>
<dbReference type="OrthoDB" id="5347452at2759"/>
<evidence type="ECO:0000313" key="9">
    <source>
        <dbReference type="Proteomes" id="UP000070700"/>
    </source>
</evidence>
<comment type="subcellular location">
    <subcellularLocation>
        <location evidence="1">Membrane</location>
        <topology evidence="1">Single-pass membrane protein</topology>
    </subcellularLocation>
</comment>
<feature type="region of interest" description="Disordered" evidence="5">
    <location>
        <begin position="191"/>
        <end position="215"/>
    </location>
</feature>
<dbReference type="GO" id="GO:0016020">
    <property type="term" value="C:membrane"/>
    <property type="evidence" value="ECO:0007669"/>
    <property type="project" value="UniProtKB-SubCell"/>
</dbReference>
<keyword evidence="3 6" id="KW-1133">Transmembrane helix</keyword>
<feature type="compositionally biased region" description="Low complexity" evidence="5">
    <location>
        <begin position="256"/>
        <end position="273"/>
    </location>
</feature>
<keyword evidence="9" id="KW-1185">Reference proteome</keyword>
<gene>
    <name evidence="8" type="ORF">LY89DRAFT_723670</name>
</gene>
<evidence type="ECO:0000256" key="7">
    <source>
        <dbReference type="SAM" id="SignalP"/>
    </source>
</evidence>
<proteinExistence type="predicted"/>
<dbReference type="KEGG" id="psco:LY89DRAFT_723670"/>
<keyword evidence="2 6" id="KW-0812">Transmembrane</keyword>